<accession>A0ABP0IUA2</accession>
<reference evidence="2 3" key="1">
    <citation type="submission" date="2024-02" db="EMBL/GenBank/DDBJ databases">
        <authorList>
            <person name="Chen Y."/>
            <person name="Shah S."/>
            <person name="Dougan E. K."/>
            <person name="Thang M."/>
            <person name="Chan C."/>
        </authorList>
    </citation>
    <scope>NUCLEOTIDE SEQUENCE [LARGE SCALE GENOMIC DNA]</scope>
</reference>
<sequence>MTVTPFKAKAEERAKLTKKDEEKEDVERPAKRMCSQYEKQMAKMSGGDLQTDLLEYVASYRGEQASPGQHPAALVTEIFASDSDDHNTLHCQQLEGWYHDYAKLRNMTYLFKKPDSVVVDPSMDGETIKVPITCLKFCPPEDGFPAPSTLQLALRFSRVLEIYEHDGRHHADMTTEQRLQDVVTEFNQSSGLQAKHRIEGDRLGAVYNLLTGTTDESREIIRAHLDAHKWAYCAFSTEQFKGARWMLTASPKASSCPPELRKCLTVTAHSQCLHLRLVIKMFLDQGRRLRPSARARARLSSGHFDQICDFACVFSHVWQEARLLASWNEEKDQAMEKAFFMRILGFPLFKMLCETFMEKQCRISLVTKKDGFDTGLDSFIRSAAASHKVTPTDVDCILYFDCTKLGVLSQAEINLIGDYAEKTLFRNIQRLMLRSVLVLLPPLLCGSESGGSLRGDYRFCTSQLWLRQSLNSESFPKALDERSFVVPGEAFLSHDTRRSLTDLQETAQWLGGAAVCQSILESLTGGRKNFHAAVVLHPTLYDGCVEIASVRAGFSVLSSSGQPTNHNCGKEIVKTHLLEAWKAGRPPMDKATPRYKPTVWRLRFWANEKCIAPAKPLYHLPCDLELAKGSCKRLV</sequence>
<feature type="compositionally biased region" description="Basic and acidic residues" evidence="1">
    <location>
        <begin position="8"/>
        <end position="30"/>
    </location>
</feature>
<name>A0ABP0IUA2_9DINO</name>
<evidence type="ECO:0000256" key="1">
    <source>
        <dbReference type="SAM" id="MobiDB-lite"/>
    </source>
</evidence>
<dbReference type="Proteomes" id="UP001642484">
    <property type="component" value="Unassembled WGS sequence"/>
</dbReference>
<evidence type="ECO:0000313" key="3">
    <source>
        <dbReference type="Proteomes" id="UP001642484"/>
    </source>
</evidence>
<protein>
    <submittedName>
        <fullName evidence="2">Uncharacterized protein</fullName>
    </submittedName>
</protein>
<organism evidence="2 3">
    <name type="scientific">Durusdinium trenchii</name>
    <dbReference type="NCBI Taxonomy" id="1381693"/>
    <lineage>
        <taxon>Eukaryota</taxon>
        <taxon>Sar</taxon>
        <taxon>Alveolata</taxon>
        <taxon>Dinophyceae</taxon>
        <taxon>Suessiales</taxon>
        <taxon>Symbiodiniaceae</taxon>
        <taxon>Durusdinium</taxon>
    </lineage>
</organism>
<proteinExistence type="predicted"/>
<feature type="region of interest" description="Disordered" evidence="1">
    <location>
        <begin position="1"/>
        <end position="30"/>
    </location>
</feature>
<keyword evidence="3" id="KW-1185">Reference proteome</keyword>
<evidence type="ECO:0000313" key="2">
    <source>
        <dbReference type="EMBL" id="CAK9005673.1"/>
    </source>
</evidence>
<gene>
    <name evidence="2" type="ORF">CCMP2556_LOCUS8157</name>
</gene>
<dbReference type="EMBL" id="CAXAMN010003669">
    <property type="protein sequence ID" value="CAK9005673.1"/>
    <property type="molecule type" value="Genomic_DNA"/>
</dbReference>
<comment type="caution">
    <text evidence="2">The sequence shown here is derived from an EMBL/GenBank/DDBJ whole genome shotgun (WGS) entry which is preliminary data.</text>
</comment>